<dbReference type="PRINTS" id="PR00455">
    <property type="entry name" value="HTHTETR"/>
</dbReference>
<gene>
    <name evidence="4" type="ordered locus">BATR1942_14755</name>
</gene>
<sequence>MIAETVRLIQQKGFTFTMDDLAKSLAVSKRTLYEFYPSKNKLVEAVIAQFIAEMKKSEAEIYGNEELDALEKVKRILIGLPKEMELLNMGLLNELKKYYYDAWLTLDTFMKDEWTIILELLDNCHKQNMIRKVNTSLFIQMYLGSINQVYDPDYPLKNQMTTGETLESIVDILFEGICRKEK</sequence>
<evidence type="ECO:0000259" key="3">
    <source>
        <dbReference type="PROSITE" id="PS50977"/>
    </source>
</evidence>
<dbReference type="SUPFAM" id="SSF48498">
    <property type="entry name" value="Tetracyclin repressor-like, C-terminal domain"/>
    <property type="match status" value="1"/>
</dbReference>
<organism evidence="4 5">
    <name type="scientific">Bacillus atrophaeus (strain 1942)</name>
    <dbReference type="NCBI Taxonomy" id="720555"/>
    <lineage>
        <taxon>Bacteria</taxon>
        <taxon>Bacillati</taxon>
        <taxon>Bacillota</taxon>
        <taxon>Bacilli</taxon>
        <taxon>Bacillales</taxon>
        <taxon>Bacillaceae</taxon>
        <taxon>Bacillus</taxon>
    </lineage>
</organism>
<evidence type="ECO:0000313" key="4">
    <source>
        <dbReference type="EMBL" id="ADP33873.1"/>
    </source>
</evidence>
<keyword evidence="5" id="KW-1185">Reference proteome</keyword>
<dbReference type="InterPro" id="IPR009057">
    <property type="entry name" value="Homeodomain-like_sf"/>
</dbReference>
<dbReference type="Proteomes" id="UP000006867">
    <property type="component" value="Chromosome"/>
</dbReference>
<accession>A0ABM5M184</accession>
<evidence type="ECO:0000256" key="2">
    <source>
        <dbReference type="PROSITE-ProRule" id="PRU00335"/>
    </source>
</evidence>
<evidence type="ECO:0000313" key="5">
    <source>
        <dbReference type="Proteomes" id="UP000006867"/>
    </source>
</evidence>
<dbReference type="Gene3D" id="1.10.357.10">
    <property type="entry name" value="Tetracycline Repressor, domain 2"/>
    <property type="match status" value="1"/>
</dbReference>
<feature type="DNA-binding region" description="H-T-H motif" evidence="2">
    <location>
        <begin position="17"/>
        <end position="36"/>
    </location>
</feature>
<dbReference type="SUPFAM" id="SSF46689">
    <property type="entry name" value="Homeodomain-like"/>
    <property type="match status" value="1"/>
</dbReference>
<dbReference type="InterPro" id="IPR036271">
    <property type="entry name" value="Tet_transcr_reg_TetR-rel_C_sf"/>
</dbReference>
<keyword evidence="1 2" id="KW-0238">DNA-binding</keyword>
<dbReference type="PROSITE" id="PS50977">
    <property type="entry name" value="HTH_TETR_2"/>
    <property type="match status" value="1"/>
</dbReference>
<feature type="domain" description="HTH tetR-type" evidence="3">
    <location>
        <begin position="1"/>
        <end position="54"/>
    </location>
</feature>
<reference evidence="4 5" key="1">
    <citation type="journal article" date="2011" name="Front. Microbiol.">
        <title>Genomic signatures of strain selection and enhancement in Bacillus atrophaeus var. globigii, a historical biowarfare simulant.</title>
        <authorList>
            <person name="Gibbons H.S."/>
            <person name="Broomall S.M."/>
            <person name="McNew L.A."/>
            <person name="Daligault H."/>
            <person name="Chapman C."/>
            <person name="Bruce D."/>
            <person name="Karavis M."/>
            <person name="Krepps M."/>
            <person name="McGregor P.A."/>
            <person name="Hong C."/>
            <person name="Park K.H."/>
            <person name="Akmal A."/>
            <person name="Feldman A."/>
            <person name="Lin J.S."/>
            <person name="Chang W.E."/>
            <person name="Higgs B.W."/>
            <person name="Demirev P."/>
            <person name="Lindquist J."/>
            <person name="Liem A."/>
            <person name="Fochler E."/>
            <person name="Read T.D."/>
            <person name="Tapia R."/>
            <person name="Johnson S."/>
            <person name="Bishop-Lilly K.A."/>
            <person name="Detter C."/>
            <person name="Han C."/>
            <person name="Sozhamannan S."/>
            <person name="Rosenzweig C.N."/>
            <person name="Skowronski E.W."/>
        </authorList>
    </citation>
    <scope>NUCLEOTIDE SEQUENCE [LARGE SCALE GENOMIC DNA]</scope>
    <source>
        <strain evidence="4 5">1942</strain>
    </source>
</reference>
<dbReference type="Gene3D" id="1.10.10.60">
    <property type="entry name" value="Homeodomain-like"/>
    <property type="match status" value="1"/>
</dbReference>
<dbReference type="Pfam" id="PF00440">
    <property type="entry name" value="TetR_N"/>
    <property type="match status" value="1"/>
</dbReference>
<evidence type="ECO:0000256" key="1">
    <source>
        <dbReference type="ARBA" id="ARBA00023125"/>
    </source>
</evidence>
<dbReference type="EMBL" id="CP002207">
    <property type="protein sequence ID" value="ADP33873.1"/>
    <property type="molecule type" value="Genomic_DNA"/>
</dbReference>
<protein>
    <submittedName>
        <fullName evidence="4">Transcriptional regulator</fullName>
    </submittedName>
</protein>
<name>A0ABM5M184_BACA1</name>
<dbReference type="InterPro" id="IPR001647">
    <property type="entry name" value="HTH_TetR"/>
</dbReference>
<proteinExistence type="predicted"/>